<keyword evidence="1" id="KW-1133">Transmembrane helix</keyword>
<accession>A0A0K8S3L0</accession>
<sequence length="134" mass="15260">MNHIAKGLLRTFYILLLKLILPRVIVGQYYTLILVYNIMKNLFPLASSKSQTSLLFLISSSPHQTPPSRPCCELGVMKTMNIITITSKRNYTMSNLPGIPENFAQQEDINKTPTLKNPYKQELEGVTYFVYSSL</sequence>
<reference evidence="2" key="1">
    <citation type="submission" date="2014-09" db="EMBL/GenBank/DDBJ databases">
        <authorList>
            <person name="Magalhaes I.L.F."/>
            <person name="Oliveira U."/>
            <person name="Santos F.R."/>
            <person name="Vidigal T.H.D.A."/>
            <person name="Brescovit A.D."/>
            <person name="Santos A.J."/>
        </authorList>
    </citation>
    <scope>NUCLEOTIDE SEQUENCE</scope>
</reference>
<dbReference type="EMBL" id="GBRD01018099">
    <property type="protein sequence ID" value="JAG47728.1"/>
    <property type="molecule type" value="Transcribed_RNA"/>
</dbReference>
<proteinExistence type="predicted"/>
<dbReference type="EMBL" id="GBRD01018098">
    <property type="protein sequence ID" value="JAG47729.1"/>
    <property type="molecule type" value="Transcribed_RNA"/>
</dbReference>
<keyword evidence="1" id="KW-0472">Membrane</keyword>
<protein>
    <submittedName>
        <fullName evidence="2">Uncharacterized protein</fullName>
    </submittedName>
</protein>
<dbReference type="AlphaFoldDB" id="A0A0K8S3L0"/>
<evidence type="ECO:0000313" key="2">
    <source>
        <dbReference type="EMBL" id="JAG47729.1"/>
    </source>
</evidence>
<feature type="transmembrane region" description="Helical" evidence="1">
    <location>
        <begin position="12"/>
        <end position="39"/>
    </location>
</feature>
<keyword evidence="1" id="KW-0812">Transmembrane</keyword>
<organism evidence="2">
    <name type="scientific">Lygus hesperus</name>
    <name type="common">Western plant bug</name>
    <dbReference type="NCBI Taxonomy" id="30085"/>
    <lineage>
        <taxon>Eukaryota</taxon>
        <taxon>Metazoa</taxon>
        <taxon>Ecdysozoa</taxon>
        <taxon>Arthropoda</taxon>
        <taxon>Hexapoda</taxon>
        <taxon>Insecta</taxon>
        <taxon>Pterygota</taxon>
        <taxon>Neoptera</taxon>
        <taxon>Paraneoptera</taxon>
        <taxon>Hemiptera</taxon>
        <taxon>Heteroptera</taxon>
        <taxon>Panheteroptera</taxon>
        <taxon>Cimicomorpha</taxon>
        <taxon>Miridae</taxon>
        <taxon>Mirini</taxon>
        <taxon>Lygus</taxon>
    </lineage>
</organism>
<name>A0A0K8S3L0_LYGHE</name>
<evidence type="ECO:0000256" key="1">
    <source>
        <dbReference type="SAM" id="Phobius"/>
    </source>
</evidence>